<name>A0A2N0AZJ0_9LEPT</name>
<evidence type="ECO:0000313" key="2">
    <source>
        <dbReference type="Proteomes" id="UP001209694"/>
    </source>
</evidence>
<organism evidence="1 2">
    <name type="scientific">Leptospira levettii</name>
    <dbReference type="NCBI Taxonomy" id="2023178"/>
    <lineage>
        <taxon>Bacteria</taxon>
        <taxon>Pseudomonadati</taxon>
        <taxon>Spirochaetota</taxon>
        <taxon>Spirochaetia</taxon>
        <taxon>Leptospirales</taxon>
        <taxon>Leptospiraceae</taxon>
        <taxon>Leptospira</taxon>
    </lineage>
</organism>
<proteinExistence type="predicted"/>
<dbReference type="RefSeq" id="WP_100728457.1">
    <property type="nucleotide sequence ID" value="NZ_JAIZBN010000003.1"/>
</dbReference>
<dbReference type="EMBL" id="JAMQQD010000004">
    <property type="protein sequence ID" value="MCW7515872.1"/>
    <property type="molecule type" value="Genomic_DNA"/>
</dbReference>
<evidence type="ECO:0000313" key="1">
    <source>
        <dbReference type="EMBL" id="MCW7515872.1"/>
    </source>
</evidence>
<dbReference type="AlphaFoldDB" id="A0A2N0AZJ0"/>
<accession>A0A2N0AZJ0</accession>
<protein>
    <recommendedName>
        <fullName evidence="3">Acyloxyacyl hydrolase</fullName>
    </recommendedName>
</protein>
<evidence type="ECO:0008006" key="3">
    <source>
        <dbReference type="Google" id="ProtNLM"/>
    </source>
</evidence>
<gene>
    <name evidence="1" type="ORF">ND810_11955</name>
</gene>
<dbReference type="Proteomes" id="UP001209694">
    <property type="component" value="Unassembled WGS sequence"/>
</dbReference>
<sequence>MIRIFKIKILNYLCLFFLFTDTILANSKFSNEEFSINFFRAPSIGGEYRKGQYSVHAGYYVTNFDPGITIEFYKIGVGYWFLPMDLGSDSIQPSSFYTYVSYGKGVNLEYQRKDTIMFELGYRFMIWRGLSFRFGLIVLSAEGVATELNPTPGISYSEFF</sequence>
<dbReference type="GeneID" id="93341812"/>
<reference evidence="1" key="1">
    <citation type="submission" date="2022-06" db="EMBL/GenBank/DDBJ databases">
        <title>Leptospira isolates from biofilms formed at urban environments.</title>
        <authorList>
            <person name="Ribeiro P.S."/>
            <person name="Sousa T."/>
            <person name="Carvalho N."/>
            <person name="Aburjaile F."/>
            <person name="Neves F."/>
            <person name="Oliveira D."/>
            <person name="Blanco L."/>
            <person name="Lima J."/>
            <person name="Costa F."/>
            <person name="Brenig B."/>
            <person name="Soares S."/>
            <person name="Ramos R."/>
            <person name="Goes-Neto A."/>
            <person name="Matiuzzi M."/>
            <person name="Azevedo V."/>
            <person name="Ristow P."/>
        </authorList>
    </citation>
    <scope>NUCLEOTIDE SEQUENCE</scope>
    <source>
        <strain evidence="1">VSF7</strain>
    </source>
</reference>
<comment type="caution">
    <text evidence="1">The sequence shown here is derived from an EMBL/GenBank/DDBJ whole genome shotgun (WGS) entry which is preliminary data.</text>
</comment>